<evidence type="ECO:0000256" key="3">
    <source>
        <dbReference type="ARBA" id="ARBA00012438"/>
    </source>
</evidence>
<evidence type="ECO:0000256" key="15">
    <source>
        <dbReference type="ARBA" id="ARBA00068150"/>
    </source>
</evidence>
<dbReference type="NCBIfam" id="TIGR00229">
    <property type="entry name" value="sensory_box"/>
    <property type="match status" value="1"/>
</dbReference>
<reference evidence="22 23" key="1">
    <citation type="submission" date="2016-11" db="EMBL/GenBank/DDBJ databases">
        <authorList>
            <person name="Jaros S."/>
            <person name="Januszkiewicz K."/>
            <person name="Wedrychowicz H."/>
        </authorList>
    </citation>
    <scope>NUCLEOTIDE SEQUENCE [LARGE SCALE GENOMIC DNA]</scope>
    <source>
        <strain evidence="22 23">DSM 21074</strain>
    </source>
</reference>
<feature type="modified residue" description="Phosphohistidine" evidence="16">
    <location>
        <position position="841"/>
    </location>
</feature>
<evidence type="ECO:0000256" key="5">
    <source>
        <dbReference type="ARBA" id="ARBA00022553"/>
    </source>
</evidence>
<evidence type="ECO:0000256" key="7">
    <source>
        <dbReference type="ARBA" id="ARBA00022692"/>
    </source>
</evidence>
<keyword evidence="11" id="KW-1133">Transmembrane helix</keyword>
<feature type="domain" description="PAS" evidence="20">
    <location>
        <begin position="277"/>
        <end position="347"/>
    </location>
</feature>
<keyword evidence="23" id="KW-1185">Reference proteome</keyword>
<evidence type="ECO:0000256" key="1">
    <source>
        <dbReference type="ARBA" id="ARBA00000085"/>
    </source>
</evidence>
<comment type="subcellular location">
    <subcellularLocation>
        <location evidence="2">Cell membrane</location>
        <topology evidence="2">Multi-pass membrane protein</topology>
    </subcellularLocation>
</comment>
<evidence type="ECO:0000259" key="21">
    <source>
        <dbReference type="PROSITE" id="PS50894"/>
    </source>
</evidence>
<dbReference type="CDD" id="cd00130">
    <property type="entry name" value="PAS"/>
    <property type="match status" value="2"/>
</dbReference>
<dbReference type="PROSITE" id="PS50112">
    <property type="entry name" value="PAS"/>
    <property type="match status" value="2"/>
</dbReference>
<feature type="domain" description="Response regulatory" evidence="19">
    <location>
        <begin position="665"/>
        <end position="783"/>
    </location>
</feature>
<dbReference type="PANTHER" id="PTHR45339:SF1">
    <property type="entry name" value="HYBRID SIGNAL TRANSDUCTION HISTIDINE KINASE J"/>
    <property type="match status" value="1"/>
</dbReference>
<evidence type="ECO:0000259" key="20">
    <source>
        <dbReference type="PROSITE" id="PS50112"/>
    </source>
</evidence>
<evidence type="ECO:0000256" key="10">
    <source>
        <dbReference type="ARBA" id="ARBA00022840"/>
    </source>
</evidence>
<dbReference type="FunFam" id="3.30.565.10:FF:000010">
    <property type="entry name" value="Sensor histidine kinase RcsC"/>
    <property type="match status" value="1"/>
</dbReference>
<dbReference type="SMART" id="SM00448">
    <property type="entry name" value="REC"/>
    <property type="match status" value="1"/>
</dbReference>
<dbReference type="PANTHER" id="PTHR45339">
    <property type="entry name" value="HYBRID SIGNAL TRANSDUCTION HISTIDINE KINASE J"/>
    <property type="match status" value="1"/>
</dbReference>
<keyword evidence="6" id="KW-0808">Transferase</keyword>
<comment type="subunit">
    <text evidence="14">At low DSF concentrations, interacts with RpfF.</text>
</comment>
<evidence type="ECO:0000256" key="16">
    <source>
        <dbReference type="PROSITE-ProRule" id="PRU00110"/>
    </source>
</evidence>
<evidence type="ECO:0000313" key="22">
    <source>
        <dbReference type="EMBL" id="SHI63804.1"/>
    </source>
</evidence>
<evidence type="ECO:0000256" key="9">
    <source>
        <dbReference type="ARBA" id="ARBA00022777"/>
    </source>
</evidence>
<evidence type="ECO:0000256" key="11">
    <source>
        <dbReference type="ARBA" id="ARBA00022989"/>
    </source>
</evidence>
<dbReference type="Pfam" id="PF08448">
    <property type="entry name" value="PAS_4"/>
    <property type="match status" value="1"/>
</dbReference>
<dbReference type="InterPro" id="IPR003594">
    <property type="entry name" value="HATPase_dom"/>
</dbReference>
<dbReference type="InterPro" id="IPR035965">
    <property type="entry name" value="PAS-like_dom_sf"/>
</dbReference>
<dbReference type="Pfam" id="PF13188">
    <property type="entry name" value="PAS_8"/>
    <property type="match status" value="1"/>
</dbReference>
<protein>
    <recommendedName>
        <fullName evidence="15">Sensory/regulatory protein RpfC</fullName>
        <ecNumber evidence="3">2.7.13.3</ecNumber>
    </recommendedName>
</protein>
<dbReference type="InterPro" id="IPR036641">
    <property type="entry name" value="HPT_dom_sf"/>
</dbReference>
<dbReference type="RefSeq" id="WP_073106623.1">
    <property type="nucleotide sequence ID" value="NZ_FQYN01000002.1"/>
</dbReference>
<dbReference type="SUPFAM" id="SSF55874">
    <property type="entry name" value="ATPase domain of HSP90 chaperone/DNA topoisomerase II/histidine kinase"/>
    <property type="match status" value="1"/>
</dbReference>
<dbReference type="InterPro" id="IPR008207">
    <property type="entry name" value="Sig_transdc_His_kin_Hpt_dom"/>
</dbReference>
<dbReference type="STRING" id="1121955.SAMN02745146_1251"/>
<feature type="domain" description="HPt" evidence="21">
    <location>
        <begin position="802"/>
        <end position="899"/>
    </location>
</feature>
<dbReference type="CDD" id="cd00082">
    <property type="entry name" value="HisKA"/>
    <property type="match status" value="1"/>
</dbReference>
<dbReference type="Proteomes" id="UP000184418">
    <property type="component" value="Unassembled WGS sequence"/>
</dbReference>
<keyword evidence="5 17" id="KW-0597">Phosphoprotein</keyword>
<dbReference type="PROSITE" id="PS50110">
    <property type="entry name" value="RESPONSE_REGULATORY"/>
    <property type="match status" value="1"/>
</dbReference>
<dbReference type="SUPFAM" id="SSF52172">
    <property type="entry name" value="CheY-like"/>
    <property type="match status" value="1"/>
</dbReference>
<dbReference type="Gene3D" id="3.40.50.2300">
    <property type="match status" value="1"/>
</dbReference>
<dbReference type="Pfam" id="PF01627">
    <property type="entry name" value="Hpt"/>
    <property type="match status" value="1"/>
</dbReference>
<evidence type="ECO:0000256" key="6">
    <source>
        <dbReference type="ARBA" id="ARBA00022679"/>
    </source>
</evidence>
<feature type="domain" description="Histidine kinase" evidence="18">
    <location>
        <begin position="419"/>
        <end position="643"/>
    </location>
</feature>
<keyword evidence="12" id="KW-0902">Two-component regulatory system</keyword>
<sequence>MSDLSLPSASPALPPTLAAAHHEILALRTALAAAGQAPPAATQTYLNILLSSLPNGLLLLDENDRVVLVNDAYCRLLGLPLPAAGLVGMASAELLPLVAAQLTDPAAFRAAAAAANGQQNPDPNYKVAMPLLDGRTLELDFISHTDAHGNQLRLVHYCDVTERNRTQEALHALARFPEQNPNPVLRYGRERQRLYANAAAERLASEVPADELQQIRARLHDLTTQALDSGETSRIELHSQGRYFNTCLVPNNDEGYVSIYMVDVTDLKQIQQALLDREKRYRDLQHYTQAMICTHALDGTVLSLNPALTNLLGYSEQELAGRNMASVMPAEDQPGFAEYLERIGRVGEEQGVQRVQPQDSDRIHYLLYHSVLVREANQKPFVIVHSHDISERIEGERALRQAKRAAEDAARARTNFLANMSHEIRTPLNGVLGMAARLDKTALNPQQRELVGIIRSSGQHLLTVINDVLDMAKISSGKLELNIESFNLCDSMGQAVQPLALQAMEKGLRFEGTPLRDSCPYPWVLGDAHRLNQILINLVSNAIKFTPVGGSVTVVGELLAETAEELTVEFRVTDTGIGIAPEKLEHIFENFTQAYADTARNFGGTGLGLSISKALIQQMGGTLSVTSVPGQGSTFAFCLSLPRATALAQEIPTAAYDTGALRGRQVLLVEDNEINRVVARLLLEEWGVVLDEAEDGPAALRKFEQAPYDLVLMDIQLPGMNGMAVTAAIRQHPDPVRAAVPIVALTANAFLSDAEQYLAAGMNDCVAKPFDENQLFEKLVRLLKPAAPLYDLAQLQALARGKQSFVQTLVRSFLHNVPTTLAGLQAAAAAADHAELARLVHYIKPNLIAFGISRALPLVAELELLTAGPPAPRVPAAVAELTALLQQVLLALPAELAAPELL</sequence>
<dbReference type="InterPro" id="IPR011006">
    <property type="entry name" value="CheY-like_superfamily"/>
</dbReference>
<dbReference type="EC" id="2.7.13.3" evidence="3"/>
<dbReference type="EMBL" id="FQYN01000002">
    <property type="protein sequence ID" value="SHI63804.1"/>
    <property type="molecule type" value="Genomic_DNA"/>
</dbReference>
<evidence type="ECO:0000256" key="17">
    <source>
        <dbReference type="PROSITE-ProRule" id="PRU00169"/>
    </source>
</evidence>
<dbReference type="Gene3D" id="3.30.450.20">
    <property type="entry name" value="PAS domain"/>
    <property type="match status" value="2"/>
</dbReference>
<dbReference type="Pfam" id="PF02518">
    <property type="entry name" value="HATPase_c"/>
    <property type="match status" value="1"/>
</dbReference>
<dbReference type="GO" id="GO:0000155">
    <property type="term" value="F:phosphorelay sensor kinase activity"/>
    <property type="evidence" value="ECO:0007669"/>
    <property type="project" value="InterPro"/>
</dbReference>
<dbReference type="InterPro" id="IPR000014">
    <property type="entry name" value="PAS"/>
</dbReference>
<evidence type="ECO:0000256" key="8">
    <source>
        <dbReference type="ARBA" id="ARBA00022741"/>
    </source>
</evidence>
<evidence type="ECO:0000256" key="2">
    <source>
        <dbReference type="ARBA" id="ARBA00004651"/>
    </source>
</evidence>
<evidence type="ECO:0000256" key="13">
    <source>
        <dbReference type="ARBA" id="ARBA00023136"/>
    </source>
</evidence>
<feature type="domain" description="PAS" evidence="20">
    <location>
        <begin position="42"/>
        <end position="79"/>
    </location>
</feature>
<dbReference type="AlphaFoldDB" id="A0A1M6CSN6"/>
<evidence type="ECO:0000313" key="23">
    <source>
        <dbReference type="Proteomes" id="UP000184418"/>
    </source>
</evidence>
<evidence type="ECO:0000256" key="4">
    <source>
        <dbReference type="ARBA" id="ARBA00022475"/>
    </source>
</evidence>
<gene>
    <name evidence="22" type="ORF">SAMN02745146_1251</name>
</gene>
<dbReference type="OrthoDB" id="9797097at2"/>
<dbReference type="CDD" id="cd17546">
    <property type="entry name" value="REC_hyHK_CKI1_RcsC-like"/>
    <property type="match status" value="1"/>
</dbReference>
<keyword evidence="8" id="KW-0547">Nucleotide-binding</keyword>
<dbReference type="SUPFAM" id="SSF47226">
    <property type="entry name" value="Histidine-containing phosphotransfer domain, HPT domain"/>
    <property type="match status" value="1"/>
</dbReference>
<comment type="catalytic activity">
    <reaction evidence="1">
        <text>ATP + protein L-histidine = ADP + protein N-phospho-L-histidine.</text>
        <dbReference type="EC" id="2.7.13.3"/>
    </reaction>
</comment>
<accession>A0A1M6CSN6</accession>
<evidence type="ECO:0000259" key="18">
    <source>
        <dbReference type="PROSITE" id="PS50109"/>
    </source>
</evidence>
<keyword evidence="10" id="KW-0067">ATP-binding</keyword>
<dbReference type="Gene3D" id="1.20.120.160">
    <property type="entry name" value="HPT domain"/>
    <property type="match status" value="1"/>
</dbReference>
<name>A0A1M6CSN6_9BACT</name>
<dbReference type="Pfam" id="PF00072">
    <property type="entry name" value="Response_reg"/>
    <property type="match status" value="1"/>
</dbReference>
<dbReference type="SUPFAM" id="SSF55785">
    <property type="entry name" value="PYP-like sensor domain (PAS domain)"/>
    <property type="match status" value="2"/>
</dbReference>
<keyword evidence="13" id="KW-0472">Membrane</keyword>
<evidence type="ECO:0000256" key="12">
    <source>
        <dbReference type="ARBA" id="ARBA00023012"/>
    </source>
</evidence>
<dbReference type="PROSITE" id="PS50894">
    <property type="entry name" value="HPT"/>
    <property type="match status" value="1"/>
</dbReference>
<evidence type="ECO:0000256" key="14">
    <source>
        <dbReference type="ARBA" id="ARBA00064003"/>
    </source>
</evidence>
<dbReference type="CDD" id="cd16922">
    <property type="entry name" value="HATPase_EvgS-ArcB-TorS-like"/>
    <property type="match status" value="1"/>
</dbReference>
<dbReference type="InterPro" id="IPR013656">
    <property type="entry name" value="PAS_4"/>
</dbReference>
<dbReference type="Gene3D" id="3.30.565.10">
    <property type="entry name" value="Histidine kinase-like ATPase, C-terminal domain"/>
    <property type="match status" value="1"/>
</dbReference>
<feature type="modified residue" description="4-aspartylphosphate" evidence="17">
    <location>
        <position position="714"/>
    </location>
</feature>
<dbReference type="PRINTS" id="PR00344">
    <property type="entry name" value="BCTRLSENSOR"/>
</dbReference>
<dbReference type="GO" id="GO:0005886">
    <property type="term" value="C:plasma membrane"/>
    <property type="evidence" value="ECO:0007669"/>
    <property type="project" value="UniProtKB-SubCell"/>
</dbReference>
<dbReference type="FunFam" id="1.10.287.130:FF:000002">
    <property type="entry name" value="Two-component osmosensing histidine kinase"/>
    <property type="match status" value="1"/>
</dbReference>
<dbReference type="SUPFAM" id="SSF47384">
    <property type="entry name" value="Homodimeric domain of signal transducing histidine kinase"/>
    <property type="match status" value="1"/>
</dbReference>
<dbReference type="InterPro" id="IPR003661">
    <property type="entry name" value="HisK_dim/P_dom"/>
</dbReference>
<organism evidence="22 23">
    <name type="scientific">Hymenobacter daecheongensis DSM 21074</name>
    <dbReference type="NCBI Taxonomy" id="1121955"/>
    <lineage>
        <taxon>Bacteria</taxon>
        <taxon>Pseudomonadati</taxon>
        <taxon>Bacteroidota</taxon>
        <taxon>Cytophagia</taxon>
        <taxon>Cytophagales</taxon>
        <taxon>Hymenobacteraceae</taxon>
        <taxon>Hymenobacter</taxon>
    </lineage>
</organism>
<dbReference type="Gene3D" id="1.10.287.130">
    <property type="match status" value="1"/>
</dbReference>
<dbReference type="PROSITE" id="PS50109">
    <property type="entry name" value="HIS_KIN"/>
    <property type="match status" value="1"/>
</dbReference>
<keyword evidence="9" id="KW-0418">Kinase</keyword>
<proteinExistence type="predicted"/>
<evidence type="ECO:0000259" key="19">
    <source>
        <dbReference type="PROSITE" id="PS50110"/>
    </source>
</evidence>
<dbReference type="InterPro" id="IPR036890">
    <property type="entry name" value="HATPase_C_sf"/>
</dbReference>
<dbReference type="GO" id="GO:0005524">
    <property type="term" value="F:ATP binding"/>
    <property type="evidence" value="ECO:0007669"/>
    <property type="project" value="UniProtKB-KW"/>
</dbReference>
<dbReference type="SMART" id="SM00387">
    <property type="entry name" value="HATPase_c"/>
    <property type="match status" value="1"/>
</dbReference>
<dbReference type="Pfam" id="PF00512">
    <property type="entry name" value="HisKA"/>
    <property type="match status" value="1"/>
</dbReference>
<keyword evidence="4" id="KW-1003">Cell membrane</keyword>
<dbReference type="InterPro" id="IPR005467">
    <property type="entry name" value="His_kinase_dom"/>
</dbReference>
<dbReference type="InterPro" id="IPR001789">
    <property type="entry name" value="Sig_transdc_resp-reg_receiver"/>
</dbReference>
<dbReference type="SMART" id="SM00091">
    <property type="entry name" value="PAS"/>
    <property type="match status" value="3"/>
</dbReference>
<keyword evidence="7" id="KW-0812">Transmembrane</keyword>
<dbReference type="InterPro" id="IPR036097">
    <property type="entry name" value="HisK_dim/P_sf"/>
</dbReference>
<dbReference type="InterPro" id="IPR004358">
    <property type="entry name" value="Sig_transdc_His_kin-like_C"/>
</dbReference>
<dbReference type="SMART" id="SM00388">
    <property type="entry name" value="HisKA"/>
    <property type="match status" value="1"/>
</dbReference>